<dbReference type="Gene3D" id="3.30.10.20">
    <property type="match status" value="4"/>
</dbReference>
<organism evidence="14 15">
    <name type="scientific">Lapidilactobacillus dextrinicus DSM 20335</name>
    <dbReference type="NCBI Taxonomy" id="1423738"/>
    <lineage>
        <taxon>Bacteria</taxon>
        <taxon>Bacillati</taxon>
        <taxon>Bacillota</taxon>
        <taxon>Bacilli</taxon>
        <taxon>Lactobacillales</taxon>
        <taxon>Lactobacillaceae</taxon>
        <taxon>Lapidilactobacillus</taxon>
    </lineage>
</organism>
<feature type="domain" description="PASTA" evidence="13">
    <location>
        <begin position="367"/>
        <end position="434"/>
    </location>
</feature>
<evidence type="ECO:0000256" key="10">
    <source>
        <dbReference type="SAM" id="MobiDB-lite"/>
    </source>
</evidence>
<feature type="transmembrane region" description="Helical" evidence="11">
    <location>
        <begin position="344"/>
        <end position="366"/>
    </location>
</feature>
<dbReference type="RefSeq" id="WP_057754441.1">
    <property type="nucleotide sequence ID" value="NZ_AYYK01000002.1"/>
</dbReference>
<dbReference type="GO" id="GO:0004674">
    <property type="term" value="F:protein serine/threonine kinase activity"/>
    <property type="evidence" value="ECO:0007669"/>
    <property type="project" value="UniProtKB-KW"/>
</dbReference>
<keyword evidence="11" id="KW-0812">Transmembrane</keyword>
<dbReference type="PANTHER" id="PTHR43289:SF34">
    <property type="entry name" value="SERINE_THREONINE-PROTEIN KINASE YBDM-RELATED"/>
    <property type="match status" value="1"/>
</dbReference>
<dbReference type="Gene3D" id="3.30.200.20">
    <property type="entry name" value="Phosphorylase Kinase, domain 1"/>
    <property type="match status" value="1"/>
</dbReference>
<dbReference type="Proteomes" id="UP000051813">
    <property type="component" value="Unassembled WGS sequence"/>
</dbReference>
<feature type="region of interest" description="Disordered" evidence="10">
    <location>
        <begin position="619"/>
        <end position="683"/>
    </location>
</feature>
<dbReference type="SUPFAM" id="SSF56112">
    <property type="entry name" value="Protein kinase-like (PK-like)"/>
    <property type="match status" value="1"/>
</dbReference>
<dbReference type="PROSITE" id="PS00108">
    <property type="entry name" value="PROTEIN_KINASE_ST"/>
    <property type="match status" value="1"/>
</dbReference>
<dbReference type="CDD" id="cd06577">
    <property type="entry name" value="PASTA_pknB"/>
    <property type="match status" value="3"/>
</dbReference>
<evidence type="ECO:0000256" key="6">
    <source>
        <dbReference type="ARBA" id="ARBA00022840"/>
    </source>
</evidence>
<dbReference type="NCBIfam" id="NF033483">
    <property type="entry name" value="PknB_PASTA_kin"/>
    <property type="match status" value="1"/>
</dbReference>
<gene>
    <name evidence="14" type="ORF">FC84_GL001001</name>
</gene>
<comment type="caution">
    <text evidence="14">The sequence shown here is derived from an EMBL/GenBank/DDBJ whole genome shotgun (WGS) entry which is preliminary data.</text>
</comment>
<dbReference type="GO" id="GO:0005524">
    <property type="term" value="F:ATP binding"/>
    <property type="evidence" value="ECO:0007669"/>
    <property type="project" value="UniProtKB-UniRule"/>
</dbReference>
<sequence length="744" mass="80890">MMDRGYLVSGRYEILDTLGEGGMANVYLAEDTILHRRVAVKVLRLDLQHDQATIRRFQREAKATCELSHPNIVSVYDVGEDNGVQYIVMEYIDGSNLKSYIEQHYPFPLTKVVAIMMQILSAVQLAHSKGIIHRDLKPQNILLTKDGQAKIADFGIAVALSDKSVTQTNSLLGSVHYISPEQARGSLPTPRSDIYALGIILFELLTGKVPFAGDSAVSIALKHFHEDMPSVRATDAQIPQAMENVVLKATAKDPKQRYQSAAAMAADLKTSLDANRADEAKFMSKVNPDVLGATKVMPGTFVDNHKATKPVETNHVAQRTAKKSKPHQVLRPAKTPKRARKRRWPLIAGIIAALVLLVGAFVALMVSNRDVNIPDTAGMTKAEATAVLTKNDLQLGKIDYETNDKVDKGLVVRSLPTKKSSVKNGTKVDLVLSRGAKTYRIANYHDQSYETVAATLAKQGFIVKRKEKSSKTITAGNIIKQSIKANKKVVPKNKLITLTISSGLPKISVGDYTGETYETAYAKLTAKGFSVQRQNASSDTVPSGNVISQDLKADDKVVPSETTITLTVSSGKADVTLVDLVKKYTEASAKDYAQSKDLILSIDKDYSDDIEKGLVMKQSPAAGSKVRPGSTLTVTISQGKDPNKETSFSKEIEIPYEESSTTSSSSSEESSDSSSSSSSSAPEANKIEIYVGDADNNISSLYKTMSITSDTKITVNFKVKADQKAKIKILRDGEEILNQDVTAD</sequence>
<dbReference type="InterPro" id="IPR005543">
    <property type="entry name" value="PASTA_dom"/>
</dbReference>
<keyword evidence="3" id="KW-0808">Transferase</keyword>
<dbReference type="InterPro" id="IPR017441">
    <property type="entry name" value="Protein_kinase_ATP_BS"/>
</dbReference>
<dbReference type="OrthoDB" id="9788659at2"/>
<feature type="domain" description="PASTA" evidence="13">
    <location>
        <begin position="571"/>
        <end position="638"/>
    </location>
</feature>
<dbReference type="InterPro" id="IPR008271">
    <property type="entry name" value="Ser/Thr_kinase_AS"/>
</dbReference>
<keyword evidence="5 14" id="KW-0418">Kinase</keyword>
<evidence type="ECO:0000256" key="9">
    <source>
        <dbReference type="PROSITE-ProRule" id="PRU10141"/>
    </source>
</evidence>
<feature type="domain" description="PASTA" evidence="13">
    <location>
        <begin position="435"/>
        <end position="502"/>
    </location>
</feature>
<dbReference type="AlphaFoldDB" id="A0A0R2BK01"/>
<dbReference type="STRING" id="1423738.FC84_GL001001"/>
<accession>A0A0R2BK01</accession>
<comment type="catalytic activity">
    <reaction evidence="8">
        <text>L-seryl-[protein] + ATP = O-phospho-L-seryl-[protein] + ADP + H(+)</text>
        <dbReference type="Rhea" id="RHEA:17989"/>
        <dbReference type="Rhea" id="RHEA-COMP:9863"/>
        <dbReference type="Rhea" id="RHEA-COMP:11604"/>
        <dbReference type="ChEBI" id="CHEBI:15378"/>
        <dbReference type="ChEBI" id="CHEBI:29999"/>
        <dbReference type="ChEBI" id="CHEBI:30616"/>
        <dbReference type="ChEBI" id="CHEBI:83421"/>
        <dbReference type="ChEBI" id="CHEBI:456216"/>
        <dbReference type="EC" id="2.7.11.1"/>
    </reaction>
</comment>
<proteinExistence type="predicted"/>
<feature type="compositionally biased region" description="Basic residues" evidence="10">
    <location>
        <begin position="320"/>
        <end position="337"/>
    </location>
</feature>
<feature type="compositionally biased region" description="Basic and acidic residues" evidence="10">
    <location>
        <begin position="641"/>
        <end position="653"/>
    </location>
</feature>
<evidence type="ECO:0000256" key="4">
    <source>
        <dbReference type="ARBA" id="ARBA00022741"/>
    </source>
</evidence>
<keyword evidence="15" id="KW-1185">Reference proteome</keyword>
<protein>
    <recommendedName>
        <fullName evidence="1">non-specific serine/threonine protein kinase</fullName>
        <ecNumber evidence="1">2.7.11.1</ecNumber>
    </recommendedName>
</protein>
<dbReference type="PROSITE" id="PS50011">
    <property type="entry name" value="PROTEIN_KINASE_DOM"/>
    <property type="match status" value="1"/>
</dbReference>
<keyword evidence="4 9" id="KW-0547">Nucleotide-binding</keyword>
<comment type="catalytic activity">
    <reaction evidence="7">
        <text>L-threonyl-[protein] + ATP = O-phospho-L-threonyl-[protein] + ADP + H(+)</text>
        <dbReference type="Rhea" id="RHEA:46608"/>
        <dbReference type="Rhea" id="RHEA-COMP:11060"/>
        <dbReference type="Rhea" id="RHEA-COMP:11605"/>
        <dbReference type="ChEBI" id="CHEBI:15378"/>
        <dbReference type="ChEBI" id="CHEBI:30013"/>
        <dbReference type="ChEBI" id="CHEBI:30616"/>
        <dbReference type="ChEBI" id="CHEBI:61977"/>
        <dbReference type="ChEBI" id="CHEBI:456216"/>
        <dbReference type="EC" id="2.7.11.1"/>
    </reaction>
</comment>
<feature type="domain" description="Protein kinase" evidence="12">
    <location>
        <begin position="12"/>
        <end position="272"/>
    </location>
</feature>
<feature type="region of interest" description="Disordered" evidence="10">
    <location>
        <begin position="316"/>
        <end position="337"/>
    </location>
</feature>
<keyword evidence="11" id="KW-0472">Membrane</keyword>
<evidence type="ECO:0000256" key="7">
    <source>
        <dbReference type="ARBA" id="ARBA00047899"/>
    </source>
</evidence>
<keyword evidence="2" id="KW-0723">Serine/threonine-protein kinase</keyword>
<evidence type="ECO:0000256" key="11">
    <source>
        <dbReference type="SAM" id="Phobius"/>
    </source>
</evidence>
<dbReference type="PATRIC" id="fig|1423738.3.peg.1011"/>
<dbReference type="Gene3D" id="1.10.510.10">
    <property type="entry name" value="Transferase(Phosphotransferase) domain 1"/>
    <property type="match status" value="1"/>
</dbReference>
<reference evidence="14 15" key="1">
    <citation type="journal article" date="2015" name="Genome Announc.">
        <title>Expanding the biotechnology potential of lactobacilli through comparative genomics of 213 strains and associated genera.</title>
        <authorList>
            <person name="Sun Z."/>
            <person name="Harris H.M."/>
            <person name="McCann A."/>
            <person name="Guo C."/>
            <person name="Argimon S."/>
            <person name="Zhang W."/>
            <person name="Yang X."/>
            <person name="Jeffery I.B."/>
            <person name="Cooney J.C."/>
            <person name="Kagawa T.F."/>
            <person name="Liu W."/>
            <person name="Song Y."/>
            <person name="Salvetti E."/>
            <person name="Wrobel A."/>
            <person name="Rasinkangas P."/>
            <person name="Parkhill J."/>
            <person name="Rea M.C."/>
            <person name="O'Sullivan O."/>
            <person name="Ritari J."/>
            <person name="Douillard F.P."/>
            <person name="Paul Ross R."/>
            <person name="Yang R."/>
            <person name="Briner A.E."/>
            <person name="Felis G.E."/>
            <person name="de Vos W.M."/>
            <person name="Barrangou R."/>
            <person name="Klaenhammer T.R."/>
            <person name="Caufield P.W."/>
            <person name="Cui Y."/>
            <person name="Zhang H."/>
            <person name="O'Toole P.W."/>
        </authorList>
    </citation>
    <scope>NUCLEOTIDE SEQUENCE [LARGE SCALE GENOMIC DNA]</scope>
    <source>
        <strain evidence="14 15">DSM 20335</strain>
    </source>
</reference>
<dbReference type="EMBL" id="AYYK01000002">
    <property type="protein sequence ID" value="KRM79697.1"/>
    <property type="molecule type" value="Genomic_DNA"/>
</dbReference>
<dbReference type="CDD" id="cd14014">
    <property type="entry name" value="STKc_PknB_like"/>
    <property type="match status" value="1"/>
</dbReference>
<dbReference type="FunFam" id="1.10.510.10:FF:000021">
    <property type="entry name" value="Serine/threonine protein kinase"/>
    <property type="match status" value="1"/>
</dbReference>
<evidence type="ECO:0000313" key="15">
    <source>
        <dbReference type="Proteomes" id="UP000051813"/>
    </source>
</evidence>
<dbReference type="SMART" id="SM00740">
    <property type="entry name" value="PASTA"/>
    <property type="match status" value="4"/>
</dbReference>
<evidence type="ECO:0000256" key="5">
    <source>
        <dbReference type="ARBA" id="ARBA00022777"/>
    </source>
</evidence>
<dbReference type="InterPro" id="IPR000719">
    <property type="entry name" value="Prot_kinase_dom"/>
</dbReference>
<feature type="domain" description="PASTA" evidence="13">
    <location>
        <begin position="503"/>
        <end position="570"/>
    </location>
</feature>
<name>A0A0R2BK01_9LACO</name>
<evidence type="ECO:0000256" key="8">
    <source>
        <dbReference type="ARBA" id="ARBA00048679"/>
    </source>
</evidence>
<dbReference type="EC" id="2.7.11.1" evidence="1"/>
<dbReference type="Pfam" id="PF03793">
    <property type="entry name" value="PASTA"/>
    <property type="match status" value="4"/>
</dbReference>
<dbReference type="PROSITE" id="PS00107">
    <property type="entry name" value="PROTEIN_KINASE_ATP"/>
    <property type="match status" value="1"/>
</dbReference>
<feature type="binding site" evidence="9">
    <location>
        <position position="41"/>
    </location>
    <ligand>
        <name>ATP</name>
        <dbReference type="ChEBI" id="CHEBI:30616"/>
    </ligand>
</feature>
<dbReference type="Pfam" id="PF00069">
    <property type="entry name" value="Pkinase"/>
    <property type="match status" value="1"/>
</dbReference>
<evidence type="ECO:0000259" key="12">
    <source>
        <dbReference type="PROSITE" id="PS50011"/>
    </source>
</evidence>
<keyword evidence="6 9" id="KW-0067">ATP-binding</keyword>
<evidence type="ECO:0000313" key="14">
    <source>
        <dbReference type="EMBL" id="KRM79697.1"/>
    </source>
</evidence>
<dbReference type="SMART" id="SM00220">
    <property type="entry name" value="S_TKc"/>
    <property type="match status" value="1"/>
</dbReference>
<dbReference type="Gene3D" id="2.60.40.2560">
    <property type="match status" value="1"/>
</dbReference>
<feature type="compositionally biased region" description="Low complexity" evidence="10">
    <location>
        <begin position="657"/>
        <end position="680"/>
    </location>
</feature>
<evidence type="ECO:0000259" key="13">
    <source>
        <dbReference type="PROSITE" id="PS51178"/>
    </source>
</evidence>
<evidence type="ECO:0000256" key="3">
    <source>
        <dbReference type="ARBA" id="ARBA00022679"/>
    </source>
</evidence>
<evidence type="ECO:0000256" key="2">
    <source>
        <dbReference type="ARBA" id="ARBA00022527"/>
    </source>
</evidence>
<dbReference type="InterPro" id="IPR011009">
    <property type="entry name" value="Kinase-like_dom_sf"/>
</dbReference>
<dbReference type="FunFam" id="3.30.200.20:FF:000035">
    <property type="entry name" value="Serine/threonine protein kinase Stk1"/>
    <property type="match status" value="1"/>
</dbReference>
<dbReference type="PANTHER" id="PTHR43289">
    <property type="entry name" value="MITOGEN-ACTIVATED PROTEIN KINASE KINASE KINASE 20-RELATED"/>
    <property type="match status" value="1"/>
</dbReference>
<keyword evidence="11" id="KW-1133">Transmembrane helix</keyword>
<dbReference type="PROSITE" id="PS51178">
    <property type="entry name" value="PASTA"/>
    <property type="match status" value="4"/>
</dbReference>
<feature type="compositionally biased region" description="Polar residues" evidence="10">
    <location>
        <begin position="630"/>
        <end position="640"/>
    </location>
</feature>
<evidence type="ECO:0000256" key="1">
    <source>
        <dbReference type="ARBA" id="ARBA00012513"/>
    </source>
</evidence>